<evidence type="ECO:0000256" key="1">
    <source>
        <dbReference type="SAM" id="Phobius"/>
    </source>
</evidence>
<dbReference type="InterPro" id="IPR012902">
    <property type="entry name" value="N_methyl_site"/>
</dbReference>
<proteinExistence type="predicted"/>
<gene>
    <name evidence="2" type="ORF">DKK76_07635</name>
</gene>
<protein>
    <recommendedName>
        <fullName evidence="4">Prepilin-type N-terminal cleavage/methylation domain-containing protein</fullName>
    </recommendedName>
</protein>
<keyword evidence="1" id="KW-0472">Membrane</keyword>
<dbReference type="NCBIfam" id="TIGR02532">
    <property type="entry name" value="IV_pilin_GFxxxE"/>
    <property type="match status" value="1"/>
</dbReference>
<evidence type="ECO:0000313" key="3">
    <source>
        <dbReference type="Proteomes" id="UP000247838"/>
    </source>
</evidence>
<accession>A0A318N7M0</accession>
<evidence type="ECO:0000313" key="2">
    <source>
        <dbReference type="EMBL" id="PXY94858.1"/>
    </source>
</evidence>
<reference evidence="2 3" key="1">
    <citation type="submission" date="2018-05" db="EMBL/GenBank/DDBJ databases">
        <title>Reference genomes for bee gut microbiota database.</title>
        <authorList>
            <person name="Ellegaard K.M."/>
        </authorList>
    </citation>
    <scope>NUCLEOTIDE SEQUENCE [LARGE SCALE GENOMIC DNA]</scope>
    <source>
        <strain evidence="2 3">ESL0167</strain>
    </source>
</reference>
<dbReference type="Proteomes" id="UP000247838">
    <property type="component" value="Unassembled WGS sequence"/>
</dbReference>
<dbReference type="EMBL" id="QGLM01000017">
    <property type="protein sequence ID" value="PXY94858.1"/>
    <property type="molecule type" value="Genomic_DNA"/>
</dbReference>
<organism evidence="2 3">
    <name type="scientific">Frischella perrara</name>
    <dbReference type="NCBI Taxonomy" id="1267021"/>
    <lineage>
        <taxon>Bacteria</taxon>
        <taxon>Pseudomonadati</taxon>
        <taxon>Pseudomonadota</taxon>
        <taxon>Gammaproteobacteria</taxon>
        <taxon>Orbales</taxon>
        <taxon>Orbaceae</taxon>
        <taxon>Frischella</taxon>
    </lineage>
</organism>
<dbReference type="RefSeq" id="WP_110443791.1">
    <property type="nucleotide sequence ID" value="NZ_QGLM01000017.1"/>
</dbReference>
<dbReference type="Gene3D" id="3.30.700.10">
    <property type="entry name" value="Glycoprotein, Type 4 Pilin"/>
    <property type="match status" value="1"/>
</dbReference>
<dbReference type="InterPro" id="IPR045584">
    <property type="entry name" value="Pilin-like"/>
</dbReference>
<dbReference type="Pfam" id="PF07963">
    <property type="entry name" value="N_methyl"/>
    <property type="match status" value="1"/>
</dbReference>
<sequence length="160" mass="18658">MQQKGFSLFELLIVVVISSVMFTIAIVNWREFQLRSELTNTTLALVTFLNQVKSNANFQNRNNAIYIIKEEDQPWRLIVIDNEQNDHDQIFFQFINANNQVEILKKNNDLLSIFHGRRCMAQPETIKLKNDIGESRIIISTRGRIRYCAYAMQLAGFPKC</sequence>
<dbReference type="SUPFAM" id="SSF54523">
    <property type="entry name" value="Pili subunits"/>
    <property type="match status" value="1"/>
</dbReference>
<keyword evidence="1" id="KW-1133">Transmembrane helix</keyword>
<evidence type="ECO:0008006" key="4">
    <source>
        <dbReference type="Google" id="ProtNLM"/>
    </source>
</evidence>
<dbReference type="AlphaFoldDB" id="A0A318N7M0"/>
<name>A0A318N7M0_FRIPE</name>
<keyword evidence="1" id="KW-0812">Transmembrane</keyword>
<feature type="transmembrane region" description="Helical" evidence="1">
    <location>
        <begin position="6"/>
        <end position="27"/>
    </location>
</feature>
<comment type="caution">
    <text evidence="2">The sequence shown here is derived from an EMBL/GenBank/DDBJ whole genome shotgun (WGS) entry which is preliminary data.</text>
</comment>